<dbReference type="EMBL" id="WJJP01000086">
    <property type="protein sequence ID" value="MBD3323500.1"/>
    <property type="molecule type" value="Genomic_DNA"/>
</dbReference>
<proteinExistence type="predicted"/>
<dbReference type="CDD" id="cd06850">
    <property type="entry name" value="biotinyl_domain"/>
    <property type="match status" value="1"/>
</dbReference>
<organism evidence="4 5">
    <name type="scientific">candidate division KSB3 bacterium</name>
    <dbReference type="NCBI Taxonomy" id="2044937"/>
    <lineage>
        <taxon>Bacteria</taxon>
        <taxon>candidate division KSB3</taxon>
    </lineage>
</organism>
<feature type="compositionally biased region" description="Low complexity" evidence="2">
    <location>
        <begin position="43"/>
        <end position="53"/>
    </location>
</feature>
<dbReference type="PANTHER" id="PTHR45266:SF3">
    <property type="entry name" value="OXALOACETATE DECARBOXYLASE ALPHA CHAIN"/>
    <property type="match status" value="1"/>
</dbReference>
<dbReference type="InterPro" id="IPR000089">
    <property type="entry name" value="Biotin_lipoyl"/>
</dbReference>
<dbReference type="PROSITE" id="PS00188">
    <property type="entry name" value="BIOTIN"/>
    <property type="match status" value="1"/>
</dbReference>
<evidence type="ECO:0000313" key="5">
    <source>
        <dbReference type="Proteomes" id="UP000649604"/>
    </source>
</evidence>
<dbReference type="FunFam" id="2.40.50.100:FF:000003">
    <property type="entry name" value="Acetyl-CoA carboxylase biotin carboxyl carrier protein"/>
    <property type="match status" value="1"/>
</dbReference>
<dbReference type="AlphaFoldDB" id="A0A9D5JSW3"/>
<evidence type="ECO:0000256" key="2">
    <source>
        <dbReference type="SAM" id="MobiDB-lite"/>
    </source>
</evidence>
<dbReference type="Gene3D" id="2.40.50.100">
    <property type="match status" value="1"/>
</dbReference>
<name>A0A9D5JSW3_9BACT</name>
<dbReference type="InterPro" id="IPR050709">
    <property type="entry name" value="Biotin_Carboxyl_Carrier/Decarb"/>
</dbReference>
<evidence type="ECO:0000256" key="1">
    <source>
        <dbReference type="ARBA" id="ARBA00023267"/>
    </source>
</evidence>
<sequence>MKTYQVTVDGQVYEVTVEEITGTASPQRATQPSSPPPPPAPKPKASQPAAPSAPARPAPQPAPSQPKAPKPVASSAGGHQVQAPMPGKVLSVNVSQGDAVKNGDVLLILEAMKMENDIMAPADGTIASIEVKSGDSVNTGDVLVVIG</sequence>
<dbReference type="Proteomes" id="UP000649604">
    <property type="component" value="Unassembled WGS sequence"/>
</dbReference>
<feature type="compositionally biased region" description="Pro residues" evidence="2">
    <location>
        <begin position="33"/>
        <end position="42"/>
    </location>
</feature>
<protein>
    <submittedName>
        <fullName evidence="4">Biotin/lipoyl-binding protein</fullName>
    </submittedName>
</protein>
<evidence type="ECO:0000259" key="3">
    <source>
        <dbReference type="PROSITE" id="PS50968"/>
    </source>
</evidence>
<dbReference type="SUPFAM" id="SSF51230">
    <property type="entry name" value="Single hybrid motif"/>
    <property type="match status" value="1"/>
</dbReference>
<dbReference type="PANTHER" id="PTHR45266">
    <property type="entry name" value="OXALOACETATE DECARBOXYLASE ALPHA CHAIN"/>
    <property type="match status" value="1"/>
</dbReference>
<dbReference type="InterPro" id="IPR011053">
    <property type="entry name" value="Single_hybrid_motif"/>
</dbReference>
<dbReference type="PROSITE" id="PS50968">
    <property type="entry name" value="BIOTINYL_LIPOYL"/>
    <property type="match status" value="1"/>
</dbReference>
<feature type="compositionally biased region" description="Pro residues" evidence="2">
    <location>
        <begin position="54"/>
        <end position="69"/>
    </location>
</feature>
<accession>A0A9D5JSW3</accession>
<gene>
    <name evidence="4" type="ORF">GF339_02885</name>
</gene>
<feature type="region of interest" description="Disordered" evidence="2">
    <location>
        <begin position="1"/>
        <end position="89"/>
    </location>
</feature>
<dbReference type="InterPro" id="IPR001882">
    <property type="entry name" value="Biotin_BS"/>
</dbReference>
<evidence type="ECO:0000313" key="4">
    <source>
        <dbReference type="EMBL" id="MBD3323500.1"/>
    </source>
</evidence>
<reference evidence="4" key="1">
    <citation type="submission" date="2019-11" db="EMBL/GenBank/DDBJ databases">
        <title>Microbial mats filling the niche in hypersaline microbial mats.</title>
        <authorList>
            <person name="Wong H.L."/>
            <person name="Macleod F.I."/>
            <person name="White R.A. III"/>
            <person name="Burns B.P."/>
        </authorList>
    </citation>
    <scope>NUCLEOTIDE SEQUENCE</scope>
    <source>
        <strain evidence="4">Rbin_158</strain>
    </source>
</reference>
<comment type="caution">
    <text evidence="4">The sequence shown here is derived from an EMBL/GenBank/DDBJ whole genome shotgun (WGS) entry which is preliminary data.</text>
</comment>
<keyword evidence="1" id="KW-0092">Biotin</keyword>
<feature type="domain" description="Lipoyl-binding" evidence="3">
    <location>
        <begin position="69"/>
        <end position="147"/>
    </location>
</feature>
<dbReference type="Pfam" id="PF00364">
    <property type="entry name" value="Biotin_lipoyl"/>
    <property type="match status" value="1"/>
</dbReference>